<gene>
    <name evidence="6" type="ORF">F966_02372</name>
</gene>
<evidence type="ECO:0000256" key="2">
    <source>
        <dbReference type="ARBA" id="ARBA00022525"/>
    </source>
</evidence>
<dbReference type="Gene3D" id="2.160.20.110">
    <property type="match status" value="4"/>
</dbReference>
<dbReference type="InterPro" id="IPR024973">
    <property type="entry name" value="ESPR"/>
</dbReference>
<evidence type="ECO:0000256" key="3">
    <source>
        <dbReference type="ARBA" id="ARBA00022729"/>
    </source>
</evidence>
<dbReference type="RefSeq" id="WP_004805376.1">
    <property type="nucleotide sequence ID" value="NZ_KB849440.1"/>
</dbReference>
<dbReference type="Gene3D" id="2.160.20.10">
    <property type="entry name" value="Single-stranded right-handed beta-helix, Pectin lyase-like"/>
    <property type="match status" value="1"/>
</dbReference>
<comment type="subcellular location">
    <subcellularLocation>
        <location evidence="1">Secreted</location>
    </subcellularLocation>
</comment>
<dbReference type="PANTHER" id="PTHR12338">
    <property type="entry name" value="AUTOTRANSPORTER"/>
    <property type="match status" value="1"/>
</dbReference>
<dbReference type="EMBL" id="APPH01000009">
    <property type="protein sequence ID" value="ENV09712.1"/>
    <property type="molecule type" value="Genomic_DNA"/>
</dbReference>
<dbReference type="Proteomes" id="UP000013209">
    <property type="component" value="Unassembled WGS sequence"/>
</dbReference>
<dbReference type="SUPFAM" id="SSF51126">
    <property type="entry name" value="Pectin lyase-like"/>
    <property type="match status" value="1"/>
</dbReference>
<proteinExistence type="predicted"/>
<dbReference type="InterPro" id="IPR011493">
    <property type="entry name" value="GLUG"/>
</dbReference>
<evidence type="ECO:0000256" key="1">
    <source>
        <dbReference type="ARBA" id="ARBA00004613"/>
    </source>
</evidence>
<dbReference type="PANTHER" id="PTHR12338:SF8">
    <property type="entry name" value="HEME_HEMOPEXIN-BINDING PROTEIN"/>
    <property type="match status" value="1"/>
</dbReference>
<dbReference type="NCBIfam" id="TIGR01901">
    <property type="entry name" value="adhes_NPXG"/>
    <property type="match status" value="1"/>
</dbReference>
<accession>N8WC62</accession>
<evidence type="ECO:0000313" key="7">
    <source>
        <dbReference type="Proteomes" id="UP000013209"/>
    </source>
</evidence>
<dbReference type="InterPro" id="IPR008638">
    <property type="entry name" value="FhaB/CdiA-like_TPS"/>
</dbReference>
<evidence type="ECO:0000259" key="5">
    <source>
        <dbReference type="SMART" id="SM00912"/>
    </source>
</evidence>
<dbReference type="HOGENOM" id="CLU_004995_1_0_6"/>
<name>N8WC62_9GAMM</name>
<organism evidence="6 7">
    <name type="scientific">Acinetobacter higginsii</name>
    <dbReference type="NCBI Taxonomy" id="70347"/>
    <lineage>
        <taxon>Bacteria</taxon>
        <taxon>Pseudomonadati</taxon>
        <taxon>Pseudomonadota</taxon>
        <taxon>Gammaproteobacteria</taxon>
        <taxon>Moraxellales</taxon>
        <taxon>Moraxellaceae</taxon>
        <taxon>Acinetobacter</taxon>
    </lineage>
</organism>
<keyword evidence="3" id="KW-0732">Signal</keyword>
<sequence length="1168" mass="119318">MNKVYRIVWNATHLCWQAVSEKAKGGVVATQSTTKIKSKTAVAHTVKLAAFFAVNVLSASIVFAGPTGGVVSSGTASISTAGTTTTINQSTAKAAIDWSSFSTNSNEIVNFVQPNSSSITLNRVTGTSASNLNGQLNANGQVFIINPNGVLFGSTSQVNTAGLVASTLNLSNADFNNNLFNFNNPTNNKTVENRGKITVPTGGTVALIAPTVKQTGTIKAPQGNVLLAAGGDITLNLNNGSLLGYTINQGKAQALINSGGMIQADGGKVILTAKGIDELSNAVVNSVGVIQAQTVNNVRGVIELGSDLSSGKVNVSGTLDASAPNGGNGGQIKTSAAEVNINSGTNITTQRNSTSSLPPTTSGWELKAKNVNVDFFGGSVSSTTLGDALNKGNVTLNAMGTAEGQGNININDASSWNANTALTLTATKDINFNSDLDLSGDKAKLAMNYGVGSDYNLNNGAKINISGSAPTLLINGSSYIVINDLGEEGDANINTLQGMNNNLTGNYALGSNIDASDTVNWNNGKGFDPIGSFGTILTILNDPNNPGGITATQTTIDKPFTGEFHGLGHTVNGLYINRPNPLLYEIPTQLPAVFDAYSVGLFGATTNTVRDVGTIEGMVSGTGNVGGLIGFQKSGVVKHVFSSNAVQGTSGVGGLIGTSGYRDENHQQSTASILNSYATGEITLLSLPAPLIGGSAGGLVGKSYSLIKESYATGNIHSEQSNSSTVGGLVGQQINNDIIQSYATGNISGKIDSLGGLVGSLLFSQGNTKILQSNATGNLNGKSAVGGLVGSIGLEAVYNNPTRDINAIASIEDSFAVGKVTATDDSYLSSAGGLIASINGAVKVKNSYSTGEVIGTSKTGGLVGSISNSFPSLQNKTEIENSYATGKVTGTEYTGGLVGYNLSESIIKNSYAQGDVQGTNSVGGLVGFNATEILNSSAQGHVTGEKDVGGLVGKNLQGVNNSFATGNVTGTENVGGLVGYNEKWANAEEGVIFRSYATGSINGSTSVGGLIGLNHLGNVSSSYATGDVKGYQYTGGLVGNTQGGHLLNTYALGNVIGQNSTGGLLGGRTTNYLPKVENSFSSGSVSGVTNTGGLIGNTNGITIDVNSYWNKETSGQSQSAGGYGKTTAELQQIQTFSGWDIADVSDPNSTSTWVVDENNSTPWLRYNH</sequence>
<dbReference type="PATRIC" id="fig|1144672.3.peg.2266"/>
<dbReference type="SMART" id="SM00912">
    <property type="entry name" value="Haemagg_act"/>
    <property type="match status" value="1"/>
</dbReference>
<evidence type="ECO:0000256" key="4">
    <source>
        <dbReference type="SAM" id="MobiDB-lite"/>
    </source>
</evidence>
<dbReference type="Pfam" id="PF05860">
    <property type="entry name" value="TPS"/>
    <property type="match status" value="1"/>
</dbReference>
<dbReference type="Pfam" id="PF07581">
    <property type="entry name" value="Glug"/>
    <property type="match status" value="4"/>
</dbReference>
<evidence type="ECO:0000313" key="6">
    <source>
        <dbReference type="EMBL" id="ENV09712.1"/>
    </source>
</evidence>
<feature type="region of interest" description="Disordered" evidence="4">
    <location>
        <begin position="344"/>
        <end position="363"/>
    </location>
</feature>
<comment type="caution">
    <text evidence="6">The sequence shown here is derived from an EMBL/GenBank/DDBJ whole genome shotgun (WGS) entry which is preliminary data.</text>
</comment>
<feature type="domain" description="Filamentous haemagglutinin FhaB/tRNA nuclease CdiA-like TPS" evidence="5">
    <location>
        <begin position="62"/>
        <end position="174"/>
    </location>
</feature>
<dbReference type="InterPro" id="IPR050909">
    <property type="entry name" value="Bact_Autotransporter_VF"/>
</dbReference>
<dbReference type="STRING" id="1144672.F966_02372"/>
<dbReference type="GO" id="GO:0005576">
    <property type="term" value="C:extracellular region"/>
    <property type="evidence" value="ECO:0007669"/>
    <property type="project" value="UniProtKB-SubCell"/>
</dbReference>
<keyword evidence="2" id="KW-0964">Secreted</keyword>
<reference evidence="6 7" key="1">
    <citation type="submission" date="2013-02" db="EMBL/GenBank/DDBJ databases">
        <title>The Genome Sequence of Acinetobacter sp. CIP 56.2.</title>
        <authorList>
            <consortium name="The Broad Institute Genome Sequencing Platform"/>
            <consortium name="The Broad Institute Genome Sequencing Center for Infectious Disease"/>
            <person name="Cerqueira G."/>
            <person name="Feldgarden M."/>
            <person name="Courvalin P."/>
            <person name="Perichon B."/>
            <person name="Grillot-Courvalin C."/>
            <person name="Clermont D."/>
            <person name="Rocha E."/>
            <person name="Yoon E.-J."/>
            <person name="Nemec A."/>
            <person name="Walker B."/>
            <person name="Young S.K."/>
            <person name="Zeng Q."/>
            <person name="Gargeya S."/>
            <person name="Fitzgerald M."/>
            <person name="Haas B."/>
            <person name="Abouelleil A."/>
            <person name="Alvarado L."/>
            <person name="Arachchi H.M."/>
            <person name="Berlin A.M."/>
            <person name="Chapman S.B."/>
            <person name="Dewar J."/>
            <person name="Goldberg J."/>
            <person name="Griggs A."/>
            <person name="Gujja S."/>
            <person name="Hansen M."/>
            <person name="Howarth C."/>
            <person name="Imamovic A."/>
            <person name="Larimer J."/>
            <person name="McCowan C."/>
            <person name="Murphy C."/>
            <person name="Neiman D."/>
            <person name="Pearson M."/>
            <person name="Priest M."/>
            <person name="Roberts A."/>
            <person name="Saif S."/>
            <person name="Shea T."/>
            <person name="Sisk P."/>
            <person name="Sykes S."/>
            <person name="Wortman J."/>
            <person name="Nusbaum C."/>
            <person name="Birren B."/>
        </authorList>
    </citation>
    <scope>NUCLEOTIDE SEQUENCE [LARGE SCALE GENOMIC DNA]</scope>
    <source>
        <strain evidence="6 7">CIP 56.2</strain>
    </source>
</reference>
<dbReference type="Pfam" id="PF13018">
    <property type="entry name" value="ESPR"/>
    <property type="match status" value="1"/>
</dbReference>
<protein>
    <recommendedName>
        <fullName evidence="5">Filamentous haemagglutinin FhaB/tRNA nuclease CdiA-like TPS domain-containing protein</fullName>
    </recommendedName>
</protein>
<dbReference type="InterPro" id="IPR011050">
    <property type="entry name" value="Pectin_lyase_fold/virulence"/>
</dbReference>
<dbReference type="InterPro" id="IPR012334">
    <property type="entry name" value="Pectin_lyas_fold"/>
</dbReference>
<dbReference type="eggNOG" id="COG3210">
    <property type="taxonomic scope" value="Bacteria"/>
</dbReference>
<dbReference type="AlphaFoldDB" id="N8WC62"/>